<dbReference type="PANTHER" id="PTHR44688">
    <property type="entry name" value="DNA-BINDING TRANSCRIPTIONAL ACTIVATOR DEVR_DOSR"/>
    <property type="match status" value="1"/>
</dbReference>
<reference evidence="5 6" key="1">
    <citation type="submission" date="2022-04" db="EMBL/GenBank/DDBJ databases">
        <title>Positive selection, recombination, and allopatry shape intraspecific diversity of widespread and dominant cyanobacteria.</title>
        <authorList>
            <person name="Wei J."/>
            <person name="Shu W."/>
            <person name="Hu C."/>
        </authorList>
    </citation>
    <scope>NUCLEOTIDE SEQUENCE [LARGE SCALE GENOMIC DNA]</scope>
    <source>
        <strain evidence="5 6">AS-A4</strain>
    </source>
</reference>
<dbReference type="PROSITE" id="PS50043">
    <property type="entry name" value="HTH_LUXR_2"/>
    <property type="match status" value="1"/>
</dbReference>
<dbReference type="Gene3D" id="3.30.450.20">
    <property type="entry name" value="PAS domain"/>
    <property type="match status" value="1"/>
</dbReference>
<evidence type="ECO:0000259" key="4">
    <source>
        <dbReference type="PROSITE" id="PS50043"/>
    </source>
</evidence>
<accession>A0ABV0KNK1</accession>
<organism evidence="5 6">
    <name type="scientific">Stenomitos frigidus AS-A4</name>
    <dbReference type="NCBI Taxonomy" id="2933935"/>
    <lineage>
        <taxon>Bacteria</taxon>
        <taxon>Bacillati</taxon>
        <taxon>Cyanobacteriota</taxon>
        <taxon>Cyanophyceae</taxon>
        <taxon>Leptolyngbyales</taxon>
        <taxon>Leptolyngbyaceae</taxon>
        <taxon>Stenomitos</taxon>
    </lineage>
</organism>
<keyword evidence="6" id="KW-1185">Reference proteome</keyword>
<evidence type="ECO:0000256" key="3">
    <source>
        <dbReference type="ARBA" id="ARBA00023163"/>
    </source>
</evidence>
<dbReference type="Pfam" id="PF00196">
    <property type="entry name" value="GerE"/>
    <property type="match status" value="1"/>
</dbReference>
<evidence type="ECO:0000313" key="6">
    <source>
        <dbReference type="Proteomes" id="UP001476950"/>
    </source>
</evidence>
<dbReference type="InterPro" id="IPR016032">
    <property type="entry name" value="Sig_transdc_resp-reg_C-effctor"/>
</dbReference>
<sequence length="221" mass="25117">MLTHNCKSDRRPYSLPTYARDVSPAAGFITAPAIGFTDLPSSMLLSVLVDTIPKGLLVLSIDRTIVYWNQTAKRLCQTLPSSQRYQTTLPTVIAELWKQVVEAESDTEPVVLEYQTSDDRSFRLTACWLTTSAGDHLIAGFSNQTYILVTLEDRDEVLQQDIQAEQKKFHLTNREAEVWLLLKREYSYQAIATTLHISLNTVKTHIRNIHAKRHPYQSLPA</sequence>
<keyword evidence="2" id="KW-0238">DNA-binding</keyword>
<dbReference type="InterPro" id="IPR036388">
    <property type="entry name" value="WH-like_DNA-bd_sf"/>
</dbReference>
<dbReference type="CDD" id="cd06170">
    <property type="entry name" value="LuxR_C_like"/>
    <property type="match status" value="1"/>
</dbReference>
<evidence type="ECO:0000313" key="5">
    <source>
        <dbReference type="EMBL" id="MEP1060755.1"/>
    </source>
</evidence>
<dbReference type="PANTHER" id="PTHR44688:SF16">
    <property type="entry name" value="DNA-BINDING TRANSCRIPTIONAL ACTIVATOR DEVR_DOSR"/>
    <property type="match status" value="1"/>
</dbReference>
<protein>
    <submittedName>
        <fullName evidence="5">LuxR C-terminal-related transcriptional regulator</fullName>
    </submittedName>
</protein>
<dbReference type="SMART" id="SM00421">
    <property type="entry name" value="HTH_LUXR"/>
    <property type="match status" value="1"/>
</dbReference>
<keyword evidence="1" id="KW-0805">Transcription regulation</keyword>
<dbReference type="Gene3D" id="1.10.10.10">
    <property type="entry name" value="Winged helix-like DNA-binding domain superfamily/Winged helix DNA-binding domain"/>
    <property type="match status" value="1"/>
</dbReference>
<dbReference type="SUPFAM" id="SSF46894">
    <property type="entry name" value="C-terminal effector domain of the bipartite response regulators"/>
    <property type="match status" value="1"/>
</dbReference>
<keyword evidence="3" id="KW-0804">Transcription</keyword>
<gene>
    <name evidence="5" type="ORF">NDI38_20185</name>
</gene>
<dbReference type="EMBL" id="JAMPLM010000021">
    <property type="protein sequence ID" value="MEP1060755.1"/>
    <property type="molecule type" value="Genomic_DNA"/>
</dbReference>
<dbReference type="SUPFAM" id="SSF55785">
    <property type="entry name" value="PYP-like sensor domain (PAS domain)"/>
    <property type="match status" value="1"/>
</dbReference>
<name>A0ABV0KNK1_9CYAN</name>
<evidence type="ECO:0000256" key="2">
    <source>
        <dbReference type="ARBA" id="ARBA00023125"/>
    </source>
</evidence>
<dbReference type="RefSeq" id="WP_190446912.1">
    <property type="nucleotide sequence ID" value="NZ_JAMPLM010000021.1"/>
</dbReference>
<dbReference type="InterPro" id="IPR035965">
    <property type="entry name" value="PAS-like_dom_sf"/>
</dbReference>
<feature type="domain" description="HTH luxR-type" evidence="4">
    <location>
        <begin position="164"/>
        <end position="221"/>
    </location>
</feature>
<evidence type="ECO:0000256" key="1">
    <source>
        <dbReference type="ARBA" id="ARBA00023015"/>
    </source>
</evidence>
<proteinExistence type="predicted"/>
<dbReference type="InterPro" id="IPR000792">
    <property type="entry name" value="Tscrpt_reg_LuxR_C"/>
</dbReference>
<comment type="caution">
    <text evidence="5">The sequence shown here is derived from an EMBL/GenBank/DDBJ whole genome shotgun (WGS) entry which is preliminary data.</text>
</comment>
<dbReference type="Proteomes" id="UP001476950">
    <property type="component" value="Unassembled WGS sequence"/>
</dbReference>